<accession>A0A833QMD0</accession>
<keyword evidence="13" id="KW-1185">Reference proteome</keyword>
<proteinExistence type="predicted"/>
<dbReference type="PROSITE" id="PS01361">
    <property type="entry name" value="ZF_DOF_1"/>
    <property type="match status" value="1"/>
</dbReference>
<keyword evidence="6 9" id="KW-0804">Transcription</keyword>
<comment type="caution">
    <text evidence="12">The sequence shown here is derived from an EMBL/GenBank/DDBJ whole genome shotgun (WGS) entry which is preliminary data.</text>
</comment>
<sequence length="253" mass="27186">MEEKKRVAKQEGAPPLQCPRCSSNNTKFCYYNNYNTAQPRHFCRDCHRYWTQGGALRNIPAPGESTNRKRNRRSSTGTAPPTAPGPSKIPRIRADHQIPALAMPLPPPPPPQILFGEGFGMVGSGFSLRPTLSLFNQGLPGLRGFQPFNPMMMPPPPPPPPLSMQLFQGFSMNQVLNINAGEGSSGGANGSSDENAGERGNINGGDLFANQFFTRFSDGEGGETRGFEFNAGSNDDGHQTDSGAPAPPPASFI</sequence>
<dbReference type="EMBL" id="SWLB01000020">
    <property type="protein sequence ID" value="KAF3325434.1"/>
    <property type="molecule type" value="Genomic_DNA"/>
</dbReference>
<keyword evidence="4 9" id="KW-0805">Transcription regulation</keyword>
<keyword evidence="2 8" id="KW-0863">Zinc-finger</keyword>
<gene>
    <name evidence="12" type="ORF">FCM35_KLT10505</name>
</gene>
<evidence type="ECO:0000256" key="7">
    <source>
        <dbReference type="ARBA" id="ARBA00023242"/>
    </source>
</evidence>
<evidence type="ECO:0000313" key="13">
    <source>
        <dbReference type="Proteomes" id="UP000623129"/>
    </source>
</evidence>
<evidence type="ECO:0000256" key="9">
    <source>
        <dbReference type="RuleBase" id="RU369094"/>
    </source>
</evidence>
<evidence type="ECO:0000256" key="2">
    <source>
        <dbReference type="ARBA" id="ARBA00022771"/>
    </source>
</evidence>
<dbReference type="PANTHER" id="PTHR31992">
    <property type="entry name" value="DOF ZINC FINGER PROTEIN DOF1.4-RELATED"/>
    <property type="match status" value="1"/>
</dbReference>
<dbReference type="AlphaFoldDB" id="A0A833QMD0"/>
<keyword evidence="7 8" id="KW-0539">Nucleus</keyword>
<evidence type="ECO:0000313" key="12">
    <source>
        <dbReference type="EMBL" id="KAF3325434.1"/>
    </source>
</evidence>
<dbReference type="GO" id="GO:0003677">
    <property type="term" value="F:DNA binding"/>
    <property type="evidence" value="ECO:0007669"/>
    <property type="project" value="UniProtKB-UniRule"/>
</dbReference>
<keyword evidence="5 8" id="KW-0238">DNA-binding</keyword>
<dbReference type="Pfam" id="PF02701">
    <property type="entry name" value="Zn_ribbon_Dof"/>
    <property type="match status" value="1"/>
</dbReference>
<feature type="region of interest" description="Disordered" evidence="10">
    <location>
        <begin position="178"/>
        <end position="253"/>
    </location>
</feature>
<evidence type="ECO:0000256" key="6">
    <source>
        <dbReference type="ARBA" id="ARBA00023163"/>
    </source>
</evidence>
<name>A0A833QMD0_9POAL</name>
<dbReference type="GO" id="GO:0008270">
    <property type="term" value="F:zinc ion binding"/>
    <property type="evidence" value="ECO:0007669"/>
    <property type="project" value="UniProtKB-KW"/>
</dbReference>
<dbReference type="PROSITE" id="PS50884">
    <property type="entry name" value="ZF_DOF_2"/>
    <property type="match status" value="1"/>
</dbReference>
<feature type="region of interest" description="Disordered" evidence="10">
    <location>
        <begin position="55"/>
        <end position="91"/>
    </location>
</feature>
<reference evidence="12" key="1">
    <citation type="submission" date="2020-01" db="EMBL/GenBank/DDBJ databases">
        <title>Genome sequence of Kobresia littledalei, the first chromosome-level genome in the family Cyperaceae.</title>
        <authorList>
            <person name="Qu G."/>
        </authorList>
    </citation>
    <scope>NUCLEOTIDE SEQUENCE</scope>
    <source>
        <strain evidence="12">C.B.Clarke</strain>
        <tissue evidence="12">Leaf</tissue>
    </source>
</reference>
<dbReference type="Proteomes" id="UP000623129">
    <property type="component" value="Unassembled WGS sequence"/>
</dbReference>
<evidence type="ECO:0000256" key="10">
    <source>
        <dbReference type="SAM" id="MobiDB-lite"/>
    </source>
</evidence>
<comment type="function">
    <text evidence="9">Transcription factor that binds specifically to a 5'-AA[AG]G-3' consensus core sequence.</text>
</comment>
<dbReference type="GO" id="GO:0003700">
    <property type="term" value="F:DNA-binding transcription factor activity"/>
    <property type="evidence" value="ECO:0007669"/>
    <property type="project" value="UniProtKB-UniRule"/>
</dbReference>
<evidence type="ECO:0000259" key="11">
    <source>
        <dbReference type="PROSITE" id="PS50884"/>
    </source>
</evidence>
<dbReference type="PANTHER" id="PTHR31992:SF327">
    <property type="entry name" value="DOF ZINC FINGER PROTEIN"/>
    <property type="match status" value="1"/>
</dbReference>
<dbReference type="OrthoDB" id="714700at2759"/>
<feature type="domain" description="Dof-type" evidence="11">
    <location>
        <begin position="16"/>
        <end position="70"/>
    </location>
</feature>
<dbReference type="InterPro" id="IPR003851">
    <property type="entry name" value="Znf_Dof"/>
</dbReference>
<comment type="subcellular location">
    <subcellularLocation>
        <location evidence="8 9">Nucleus</location>
    </subcellularLocation>
</comment>
<dbReference type="InterPro" id="IPR045174">
    <property type="entry name" value="Dof"/>
</dbReference>
<protein>
    <recommendedName>
        <fullName evidence="9">Dof zinc finger protein</fullName>
    </recommendedName>
</protein>
<keyword evidence="1 9" id="KW-0479">Metal-binding</keyword>
<evidence type="ECO:0000256" key="5">
    <source>
        <dbReference type="ARBA" id="ARBA00023125"/>
    </source>
</evidence>
<keyword evidence="3 9" id="KW-0862">Zinc</keyword>
<evidence type="ECO:0000256" key="8">
    <source>
        <dbReference type="PROSITE-ProRule" id="PRU00071"/>
    </source>
</evidence>
<evidence type="ECO:0000256" key="4">
    <source>
        <dbReference type="ARBA" id="ARBA00023015"/>
    </source>
</evidence>
<organism evidence="12 13">
    <name type="scientific">Carex littledalei</name>
    <dbReference type="NCBI Taxonomy" id="544730"/>
    <lineage>
        <taxon>Eukaryota</taxon>
        <taxon>Viridiplantae</taxon>
        <taxon>Streptophyta</taxon>
        <taxon>Embryophyta</taxon>
        <taxon>Tracheophyta</taxon>
        <taxon>Spermatophyta</taxon>
        <taxon>Magnoliopsida</taxon>
        <taxon>Liliopsida</taxon>
        <taxon>Poales</taxon>
        <taxon>Cyperaceae</taxon>
        <taxon>Cyperoideae</taxon>
        <taxon>Cariceae</taxon>
        <taxon>Carex</taxon>
        <taxon>Carex subgen. Euthyceras</taxon>
    </lineage>
</organism>
<evidence type="ECO:0000256" key="3">
    <source>
        <dbReference type="ARBA" id="ARBA00022833"/>
    </source>
</evidence>
<dbReference type="GO" id="GO:0005634">
    <property type="term" value="C:nucleus"/>
    <property type="evidence" value="ECO:0007669"/>
    <property type="project" value="UniProtKB-SubCell"/>
</dbReference>
<evidence type="ECO:0000256" key="1">
    <source>
        <dbReference type="ARBA" id="ARBA00022723"/>
    </source>
</evidence>